<dbReference type="InterPro" id="IPR037516">
    <property type="entry name" value="Tripartite_DENN"/>
</dbReference>
<organism evidence="4 5">
    <name type="scientific">Pomacea canaliculata</name>
    <name type="common">Golden apple snail</name>
    <dbReference type="NCBI Taxonomy" id="400727"/>
    <lineage>
        <taxon>Eukaryota</taxon>
        <taxon>Metazoa</taxon>
        <taxon>Spiralia</taxon>
        <taxon>Lophotrochozoa</taxon>
        <taxon>Mollusca</taxon>
        <taxon>Gastropoda</taxon>
        <taxon>Caenogastropoda</taxon>
        <taxon>Architaenioglossa</taxon>
        <taxon>Ampullarioidea</taxon>
        <taxon>Ampullariidae</taxon>
        <taxon>Pomacea</taxon>
    </lineage>
</organism>
<dbReference type="PANTHER" id="PTHR31017:SF1">
    <property type="entry name" value="LATE SECRETORY PATHWAY PROTEIN AVL9 HOMOLOG"/>
    <property type="match status" value="1"/>
</dbReference>
<feature type="compositionally biased region" description="Basic and acidic residues" evidence="2">
    <location>
        <begin position="894"/>
        <end position="904"/>
    </location>
</feature>
<dbReference type="GO" id="GO:0005737">
    <property type="term" value="C:cytoplasm"/>
    <property type="evidence" value="ECO:0007669"/>
    <property type="project" value="TreeGrafter"/>
</dbReference>
<comment type="similarity">
    <text evidence="1">Belongs to the AVL9 family.</text>
</comment>
<feature type="compositionally biased region" description="Polar residues" evidence="2">
    <location>
        <begin position="310"/>
        <end position="322"/>
    </location>
</feature>
<dbReference type="AlphaFoldDB" id="A0A2T7PAN6"/>
<keyword evidence="5" id="KW-1185">Reference proteome</keyword>
<evidence type="ECO:0000313" key="5">
    <source>
        <dbReference type="Proteomes" id="UP000245119"/>
    </source>
</evidence>
<feature type="domain" description="UDENN" evidence="3">
    <location>
        <begin position="11"/>
        <end position="450"/>
    </location>
</feature>
<dbReference type="Proteomes" id="UP000245119">
    <property type="component" value="Linkage Group LG5"/>
</dbReference>
<feature type="region of interest" description="Disordered" evidence="2">
    <location>
        <begin position="310"/>
        <end position="342"/>
    </location>
</feature>
<evidence type="ECO:0000313" key="4">
    <source>
        <dbReference type="EMBL" id="PVD30479.1"/>
    </source>
</evidence>
<dbReference type="STRING" id="400727.A0A2T7PAN6"/>
<sequence>MLNWLFVSKILSKATMASEKETETPILHVEYSYPPVIAGTSVESHELPQQWKHLPSLALPDGAHNFLKDTVFFHLPGKGASEKTVYCVSCYRQIDAKDLLNRTADITRSTVQKSVCVISRLPLYGLIKAKLELITHAYFDERDFSKVELLEQTFNNLNASLTESLLSSSSQIFLGLSTRDLVARFKHRVIALFKLILLERRVLFFGSPVEELGGTILSLLSLFPGMLEFGLEQAVSHGGQRLVSPTMELASLDPSDNGTGEEFLEVRYHSSPQEETNPPLLEFVQGASVNCTGEEPESPTIPRDITLDLSSTQVQEAESSNLKARKNAENEQRKMSGKNIDHEQDKMSMESDGINHSHSSFLGISELEVHKTKRQSSIKDEASLSILNSSSSSDLPVASNTLQPELSSHMPEAVDIQFTTRDQSPLKDLKSIIQVQAVQTGRTLLSAQDVANHYDMEVQAPSMGSEVATGVTELAVCVAGTDPLMVRSDSFEELDSPESISKIDREDCFSWEQDNLHLALAVDNEDFLVSSHAHIHKSTDSVAQAEPSVANNQQNAYMEEQGTPSSDDGSQAAMPHDLSPSKHISGPLKNLQKKAGSPGRKTAVLRNKLSKSFGKVGSRTKDQDVNTVEMKPIVRGEVHLQQDDFGFPLAIFSKGYVCHPYLSLQFHSILNDVNVRGFVIGATNVLFRQQKHATDVIILTDECKVEIRDKDLQKQLHLTTADLRFAEYLVRVVTEEKHNILFDGTEWEGSDEWIRAQFRVYLQCLLSAMQQEDSKLLEDYGIPFISAWRTTHNYHHWLDTSPHPKMAEISAAHPYQGNFNVNDVRMKLNHTMQSSEKGRKLNAAVVQTGKYVMQTGKAVGGAFSSARSAVSSWFNSIASDWKHSDEEDEEGEEKDNKDTGSKDG</sequence>
<evidence type="ECO:0000256" key="2">
    <source>
        <dbReference type="SAM" id="MobiDB-lite"/>
    </source>
</evidence>
<dbReference type="PROSITE" id="PS50211">
    <property type="entry name" value="DENN"/>
    <property type="match status" value="1"/>
</dbReference>
<feature type="compositionally biased region" description="Basic and acidic residues" evidence="2">
    <location>
        <begin position="326"/>
        <end position="342"/>
    </location>
</feature>
<evidence type="ECO:0000256" key="1">
    <source>
        <dbReference type="ARBA" id="ARBA00038178"/>
    </source>
</evidence>
<evidence type="ECO:0000259" key="3">
    <source>
        <dbReference type="PROSITE" id="PS50211"/>
    </source>
</evidence>
<proteinExistence type="inferred from homology"/>
<gene>
    <name evidence="4" type="ORF">C0Q70_09745</name>
</gene>
<dbReference type="InterPro" id="IPR051731">
    <property type="entry name" value="DENND11/AVL9_GEFs"/>
</dbReference>
<dbReference type="EMBL" id="PZQS01000005">
    <property type="protein sequence ID" value="PVD30479.1"/>
    <property type="molecule type" value="Genomic_DNA"/>
</dbReference>
<name>A0A2T7PAN6_POMCA</name>
<accession>A0A2T7PAN6</accession>
<feature type="region of interest" description="Disordered" evidence="2">
    <location>
        <begin position="881"/>
        <end position="904"/>
    </location>
</feature>
<reference evidence="4 5" key="1">
    <citation type="submission" date="2018-04" db="EMBL/GenBank/DDBJ databases">
        <title>The genome of golden apple snail Pomacea canaliculata provides insight into stress tolerance and invasive adaptation.</title>
        <authorList>
            <person name="Liu C."/>
            <person name="Liu B."/>
            <person name="Ren Y."/>
            <person name="Zhang Y."/>
            <person name="Wang H."/>
            <person name="Li S."/>
            <person name="Jiang F."/>
            <person name="Yin L."/>
            <person name="Zhang G."/>
            <person name="Qian W."/>
            <person name="Fan W."/>
        </authorList>
    </citation>
    <scope>NUCLEOTIDE SEQUENCE [LARGE SCALE GENOMIC DNA]</scope>
    <source>
        <strain evidence="4">SZHN2017</strain>
        <tissue evidence="4">Muscle</tissue>
    </source>
</reference>
<protein>
    <recommendedName>
        <fullName evidence="3">UDENN domain-containing protein</fullName>
    </recommendedName>
</protein>
<feature type="region of interest" description="Disordered" evidence="2">
    <location>
        <begin position="559"/>
        <end position="603"/>
    </location>
</feature>
<dbReference type="Pfam" id="PF09794">
    <property type="entry name" value="Avl9"/>
    <property type="match status" value="2"/>
</dbReference>
<feature type="compositionally biased region" description="Polar residues" evidence="2">
    <location>
        <begin position="559"/>
        <end position="569"/>
    </location>
</feature>
<dbReference type="InterPro" id="IPR018307">
    <property type="entry name" value="ABL9/DENND6_dom"/>
</dbReference>
<comment type="caution">
    <text evidence="4">The sequence shown here is derived from an EMBL/GenBank/DDBJ whole genome shotgun (WGS) entry which is preliminary data.</text>
</comment>
<dbReference type="PANTHER" id="PTHR31017">
    <property type="entry name" value="LATE SECRETORY PATHWAY PROTEIN AVL9-RELATED"/>
    <property type="match status" value="1"/>
</dbReference>
<dbReference type="OrthoDB" id="26278at2759"/>